<dbReference type="InterPro" id="IPR045217">
    <property type="entry name" value="PNPLA8-like"/>
</dbReference>
<evidence type="ECO:0000256" key="4">
    <source>
        <dbReference type="PROSITE-ProRule" id="PRU01161"/>
    </source>
</evidence>
<reference evidence="6" key="2">
    <citation type="submission" date="2025-08" db="UniProtKB">
        <authorList>
            <consortium name="Ensembl"/>
        </authorList>
    </citation>
    <scope>IDENTIFICATION</scope>
</reference>
<dbReference type="EMBL" id="AYCK01008571">
    <property type="status" value="NOT_ANNOTATED_CDS"/>
    <property type="molecule type" value="Genomic_DNA"/>
</dbReference>
<protein>
    <recommendedName>
        <fullName evidence="5">PNPLA domain-containing protein</fullName>
    </recommendedName>
</protein>
<dbReference type="STRING" id="48698.ENSPFOP00000006233"/>
<reference evidence="6" key="3">
    <citation type="submission" date="2025-09" db="UniProtKB">
        <authorList>
            <consortium name="Ensembl"/>
        </authorList>
    </citation>
    <scope>IDENTIFICATION</scope>
</reference>
<evidence type="ECO:0000256" key="1">
    <source>
        <dbReference type="ARBA" id="ARBA00022801"/>
    </source>
</evidence>
<evidence type="ECO:0000313" key="7">
    <source>
        <dbReference type="Proteomes" id="UP000028760"/>
    </source>
</evidence>
<dbReference type="Proteomes" id="UP000028760">
    <property type="component" value="Unassembled WGS sequence"/>
</dbReference>
<dbReference type="GeneTree" id="ENSGT00940000154738"/>
<evidence type="ECO:0000259" key="5">
    <source>
        <dbReference type="PROSITE" id="PS51635"/>
    </source>
</evidence>
<dbReference type="GO" id="GO:0016020">
    <property type="term" value="C:membrane"/>
    <property type="evidence" value="ECO:0007669"/>
    <property type="project" value="TreeGrafter"/>
</dbReference>
<dbReference type="GO" id="GO:0047499">
    <property type="term" value="F:calcium-independent phospholipase A2 activity"/>
    <property type="evidence" value="ECO:0007669"/>
    <property type="project" value="TreeGrafter"/>
</dbReference>
<dbReference type="Ensembl" id="ENSPFOT00000006243.2">
    <property type="protein sequence ID" value="ENSPFOP00000006233.2"/>
    <property type="gene ID" value="ENSPFOG00000006304.2"/>
</dbReference>
<feature type="short sequence motif" description="DGA/G" evidence="4">
    <location>
        <begin position="279"/>
        <end position="281"/>
    </location>
</feature>
<dbReference type="GO" id="GO:0019369">
    <property type="term" value="P:arachidonate metabolic process"/>
    <property type="evidence" value="ECO:0007669"/>
    <property type="project" value="TreeGrafter"/>
</dbReference>
<keyword evidence="1 4" id="KW-0378">Hydrolase</keyword>
<organism evidence="6 7">
    <name type="scientific">Poecilia formosa</name>
    <name type="common">Amazon molly</name>
    <name type="synonym">Limia formosa</name>
    <dbReference type="NCBI Taxonomy" id="48698"/>
    <lineage>
        <taxon>Eukaryota</taxon>
        <taxon>Metazoa</taxon>
        <taxon>Chordata</taxon>
        <taxon>Craniata</taxon>
        <taxon>Vertebrata</taxon>
        <taxon>Euteleostomi</taxon>
        <taxon>Actinopterygii</taxon>
        <taxon>Neopterygii</taxon>
        <taxon>Teleostei</taxon>
        <taxon>Neoteleostei</taxon>
        <taxon>Acanthomorphata</taxon>
        <taxon>Ovalentaria</taxon>
        <taxon>Atherinomorphae</taxon>
        <taxon>Cyprinodontiformes</taxon>
        <taxon>Poeciliidae</taxon>
        <taxon>Poeciliinae</taxon>
        <taxon>Poecilia</taxon>
    </lineage>
</organism>
<reference evidence="7" key="1">
    <citation type="submission" date="2013-10" db="EMBL/GenBank/DDBJ databases">
        <authorList>
            <person name="Schartl M."/>
            <person name="Warren W."/>
        </authorList>
    </citation>
    <scope>NUCLEOTIDE SEQUENCE [LARGE SCALE GENOMIC DNA]</scope>
    <source>
        <strain evidence="7">female</strain>
    </source>
</reference>
<dbReference type="InterPro" id="IPR016035">
    <property type="entry name" value="Acyl_Trfase/lysoPLipase"/>
</dbReference>
<keyword evidence="7" id="KW-1185">Reference proteome</keyword>
<dbReference type="AlphaFoldDB" id="A0A087XKD0"/>
<dbReference type="SUPFAM" id="SSF52151">
    <property type="entry name" value="FabD/lysophospholipase-like"/>
    <property type="match status" value="1"/>
</dbReference>
<feature type="domain" description="PNPLA" evidence="5">
    <location>
        <begin position="96"/>
        <end position="292"/>
    </location>
</feature>
<dbReference type="OMA" id="GSHKHKL"/>
<dbReference type="PANTHER" id="PTHR24185:SF1">
    <property type="entry name" value="CALCIUM-INDEPENDENT PHOSPHOLIPASE A2-GAMMA"/>
    <property type="match status" value="1"/>
</dbReference>
<dbReference type="Pfam" id="PF01734">
    <property type="entry name" value="Patatin"/>
    <property type="match status" value="1"/>
</dbReference>
<evidence type="ECO:0000313" key="6">
    <source>
        <dbReference type="Ensembl" id="ENSPFOP00000006233.2"/>
    </source>
</evidence>
<dbReference type="InterPro" id="IPR002641">
    <property type="entry name" value="PNPLA_dom"/>
</dbReference>
<dbReference type="GO" id="GO:0016042">
    <property type="term" value="P:lipid catabolic process"/>
    <property type="evidence" value="ECO:0007669"/>
    <property type="project" value="UniProtKB-UniRule"/>
</dbReference>
<feature type="short sequence motif" description="GXGXXG" evidence="4">
    <location>
        <begin position="100"/>
        <end position="105"/>
    </location>
</feature>
<accession>A0A087XKD0</accession>
<dbReference type="Gene3D" id="3.40.1090.10">
    <property type="entry name" value="Cytosolic phospholipase A2 catalytic domain"/>
    <property type="match status" value="1"/>
</dbReference>
<feature type="active site" description="Proton acceptor" evidence="4">
    <location>
        <position position="279"/>
    </location>
</feature>
<proteinExistence type="predicted"/>
<name>A0A087XKD0_POEFO</name>
<feature type="active site" description="Nucleophile" evidence="4">
    <location>
        <position position="134"/>
    </location>
</feature>
<sequence>VLTRRQAEETTFRLILRLEQASTPDVMTACIEVLNEHLIRFPASKMLFVPQGKCIVNLLRLRRTYKHHQGLQASIREALALIGYVDPVKGHGIRVLSIDGGGTRGVVPLQLLKILEDETGRKIYQLFDYICGVSTEGAILAFMLGLGRVSLEECTEMYRQIGTEVFKQNPLVGTVNMGWSHSYYDTATWERILQETMGSDLLIKTSRNKCTPKVSAVSAVVNWGTGPKAFVFRNYSHKPGCPSRFSGGSDHKMWEAVRASSAAPGYFQEFLLQNDIHQDGGIIMNNPCNLAVHESRLMWPNTPFQCVLSLGTGRYDNVKRSPSTSTSLRANITNLIFSATDTEGVHTLLGDLLPPDVYFRFNPMMNDEVSLDENQPEALDKLVMETQEYLETNRSKVAKLCLVLNSQRSPVDRAKDWISQRTWEMKKMLIFISMI</sequence>
<evidence type="ECO:0000256" key="3">
    <source>
        <dbReference type="ARBA" id="ARBA00023098"/>
    </source>
</evidence>
<evidence type="ECO:0000256" key="2">
    <source>
        <dbReference type="ARBA" id="ARBA00022963"/>
    </source>
</evidence>
<comment type="caution">
    <text evidence="4">Lacks conserved residue(s) required for the propagation of feature annotation.</text>
</comment>
<keyword evidence="3 4" id="KW-0443">Lipid metabolism</keyword>
<dbReference type="eggNOG" id="KOG4231">
    <property type="taxonomic scope" value="Eukaryota"/>
</dbReference>
<dbReference type="PROSITE" id="PS51635">
    <property type="entry name" value="PNPLA"/>
    <property type="match status" value="1"/>
</dbReference>
<dbReference type="CDD" id="cd07211">
    <property type="entry name" value="Pat_PNPLA8"/>
    <property type="match status" value="1"/>
</dbReference>
<dbReference type="PANTHER" id="PTHR24185">
    <property type="entry name" value="CALCIUM-INDEPENDENT PHOSPHOLIPASE A2-GAMMA"/>
    <property type="match status" value="1"/>
</dbReference>
<keyword evidence="2 4" id="KW-0442">Lipid degradation</keyword>